<accession>A0A7S0L3T5</accession>
<evidence type="ECO:0000256" key="2">
    <source>
        <dbReference type="ARBA" id="ARBA00022980"/>
    </source>
</evidence>
<sequence>MGAQQAAVAQAARWSFSTGGGQLRMAQFRKEWLVAQAEARTSQSTLVAIAYAGNMRGAEKGALSETFEKVGASTSFLKNSLMRRYLVSSRLAPLAPLVRGQTAVIAGNADVGLAEQLVAVGKKSPNFFVLGAMLEQRLLLQHTDVERLSRLPPKEVVYKELIEQMLPGRFLQVPGPAQVLQIPNPAQYLLSLLQAHAAQSEGTPPAE</sequence>
<evidence type="ECO:0000256" key="1">
    <source>
        <dbReference type="ARBA" id="ARBA00008889"/>
    </source>
</evidence>
<dbReference type="PANTHER" id="PTHR11560">
    <property type="entry name" value="39S RIBOSOMAL PROTEIN L10, MITOCHONDRIAL"/>
    <property type="match status" value="1"/>
</dbReference>
<dbReference type="SUPFAM" id="SSF160369">
    <property type="entry name" value="Ribosomal protein L10-like"/>
    <property type="match status" value="1"/>
</dbReference>
<evidence type="ECO:0000256" key="3">
    <source>
        <dbReference type="ARBA" id="ARBA00023274"/>
    </source>
</evidence>
<comment type="similarity">
    <text evidence="1">Belongs to the universal ribosomal protein uL10 family.</text>
</comment>
<gene>
    <name evidence="4" type="ORF">CPEL01642_LOCUS3258</name>
</gene>
<keyword evidence="3" id="KW-0687">Ribonucleoprotein</keyword>
<reference evidence="4" key="1">
    <citation type="submission" date="2021-01" db="EMBL/GenBank/DDBJ databases">
        <authorList>
            <person name="Corre E."/>
            <person name="Pelletier E."/>
            <person name="Niang G."/>
            <person name="Scheremetjew M."/>
            <person name="Finn R."/>
            <person name="Kale V."/>
            <person name="Holt S."/>
            <person name="Cochrane G."/>
            <person name="Meng A."/>
            <person name="Brown T."/>
            <person name="Cohen L."/>
        </authorList>
    </citation>
    <scope>NUCLEOTIDE SEQUENCE</scope>
    <source>
        <strain evidence="4">PLY182g</strain>
    </source>
</reference>
<dbReference type="AlphaFoldDB" id="A0A7S0L3T5"/>
<keyword evidence="2" id="KW-0689">Ribosomal protein</keyword>
<proteinExistence type="inferred from homology"/>
<dbReference type="InterPro" id="IPR047865">
    <property type="entry name" value="Ribosomal_uL10_bac_type"/>
</dbReference>
<name>A0A7S0L3T5_9EUKA</name>
<dbReference type="Pfam" id="PF00466">
    <property type="entry name" value="Ribosomal_L10"/>
    <property type="match status" value="1"/>
</dbReference>
<evidence type="ECO:0000313" key="4">
    <source>
        <dbReference type="EMBL" id="CAD8599928.1"/>
    </source>
</evidence>
<protein>
    <recommendedName>
        <fullName evidence="5">50S ribosomal protein L10</fullName>
    </recommendedName>
</protein>
<dbReference type="GO" id="GO:0005840">
    <property type="term" value="C:ribosome"/>
    <property type="evidence" value="ECO:0007669"/>
    <property type="project" value="UniProtKB-KW"/>
</dbReference>
<dbReference type="Gene3D" id="3.30.70.1730">
    <property type="match status" value="1"/>
</dbReference>
<evidence type="ECO:0008006" key="5">
    <source>
        <dbReference type="Google" id="ProtNLM"/>
    </source>
</evidence>
<organism evidence="4">
    <name type="scientific">Coccolithus braarudii</name>
    <dbReference type="NCBI Taxonomy" id="221442"/>
    <lineage>
        <taxon>Eukaryota</taxon>
        <taxon>Haptista</taxon>
        <taxon>Haptophyta</taxon>
        <taxon>Prymnesiophyceae</taxon>
        <taxon>Coccolithales</taxon>
        <taxon>Coccolithaceae</taxon>
        <taxon>Coccolithus</taxon>
    </lineage>
</organism>
<dbReference type="InterPro" id="IPR001790">
    <property type="entry name" value="Ribosomal_uL10"/>
</dbReference>
<dbReference type="EMBL" id="HBEY01006641">
    <property type="protein sequence ID" value="CAD8599928.1"/>
    <property type="molecule type" value="Transcribed_RNA"/>
</dbReference>
<dbReference type="InterPro" id="IPR043141">
    <property type="entry name" value="Ribosomal_uL10-like_sf"/>
</dbReference>
<dbReference type="GO" id="GO:1990904">
    <property type="term" value="C:ribonucleoprotein complex"/>
    <property type="evidence" value="ECO:0007669"/>
    <property type="project" value="UniProtKB-KW"/>
</dbReference>